<keyword evidence="2" id="KW-1185">Reference proteome</keyword>
<evidence type="ECO:0000313" key="2">
    <source>
        <dbReference type="Proteomes" id="UP000672009"/>
    </source>
</evidence>
<evidence type="ECO:0000313" key="1">
    <source>
        <dbReference type="EMBL" id="QTR54305.1"/>
    </source>
</evidence>
<organism evidence="1 2">
    <name type="scientific">Thiothrix unzii</name>
    <dbReference type="NCBI Taxonomy" id="111769"/>
    <lineage>
        <taxon>Bacteria</taxon>
        <taxon>Pseudomonadati</taxon>
        <taxon>Pseudomonadota</taxon>
        <taxon>Gammaproteobacteria</taxon>
        <taxon>Thiotrichales</taxon>
        <taxon>Thiotrichaceae</taxon>
        <taxon>Thiothrix</taxon>
    </lineage>
</organism>
<proteinExistence type="predicted"/>
<dbReference type="AlphaFoldDB" id="A0A975IJ04"/>
<dbReference type="Proteomes" id="UP000672009">
    <property type="component" value="Chromosome"/>
</dbReference>
<dbReference type="RefSeq" id="WP_210219800.1">
    <property type="nucleotide sequence ID" value="NZ_CP072793.1"/>
</dbReference>
<gene>
    <name evidence="1" type="ORF">J9260_04210</name>
</gene>
<name>A0A975IJ04_9GAMM</name>
<dbReference type="KEGG" id="tun:J9260_04210"/>
<sequence>MQNKNLFVFGSLLILSGCFGGSSSGSSSGNGLSVALTPENAATAAQLSMAAPKAVSGLLEGMIEDVPDEVFTDIETRTTNRMAGIAAAMAPTREEEACSHGGKVIVEESDTTFTITLENCTETESVAATDTTPAYSSTDISNGSITFSDSTMDGYPDAESVTIDLRESFTDTLGKEENSTEKGSFVTGYSDTGYAIKNMNMSTRYWGRDSVNSPVYDYTIAAQDFNVVIDATTDQQTFSGIVTATGTDEEGDAMLGGSFRVDTVAPINNDQTQGEYKITGAGNSSVITRLDPAGIYVEINGASVEFHAWDDVDDYFD</sequence>
<dbReference type="EMBL" id="CP072793">
    <property type="protein sequence ID" value="QTR54305.1"/>
    <property type="molecule type" value="Genomic_DNA"/>
</dbReference>
<protein>
    <recommendedName>
        <fullName evidence="3">Lipoprotein</fullName>
    </recommendedName>
</protein>
<accession>A0A975IJ04</accession>
<dbReference type="PROSITE" id="PS51257">
    <property type="entry name" value="PROKAR_LIPOPROTEIN"/>
    <property type="match status" value="1"/>
</dbReference>
<evidence type="ECO:0008006" key="3">
    <source>
        <dbReference type="Google" id="ProtNLM"/>
    </source>
</evidence>
<reference evidence="1" key="1">
    <citation type="submission" date="2021-04" db="EMBL/GenBank/DDBJ databases">
        <title>Genomics, taxonomy and metabolism of representatives of sulfur bacteria of the genus Thiothrix: Thiothrix fructosivorans QT, Thiothrix unzii A1T and three new species, Thiothrix subterranea sp. nov., Thiothrix litoralis sp. nov. and 'Candidatus Thiothrix anitrata' sp. nov.</title>
        <authorList>
            <person name="Ravin N.V."/>
            <person name="Smolyakov D."/>
            <person name="Rudenko T.S."/>
            <person name="Mardanov A.V."/>
            <person name="Beletsky A.V."/>
            <person name="Markov N.D."/>
            <person name="Fomenkov A.I."/>
            <person name="Roberts R.J."/>
            <person name="Karnachuk O.V."/>
            <person name="Novikov A."/>
            <person name="Grabovich M.Y."/>
        </authorList>
    </citation>
    <scope>NUCLEOTIDE SEQUENCE</scope>
    <source>
        <strain evidence="1">A1</strain>
    </source>
</reference>